<dbReference type="RefSeq" id="XP_017303304.1">
    <property type="nucleotide sequence ID" value="XM_017447815.2"/>
</dbReference>
<feature type="region of interest" description="Disordered" evidence="5">
    <location>
        <begin position="36"/>
        <end position="56"/>
    </location>
</feature>
<dbReference type="InterPro" id="IPR001965">
    <property type="entry name" value="Znf_PHD"/>
</dbReference>
<dbReference type="SMART" id="SM00249">
    <property type="entry name" value="PHD"/>
    <property type="match status" value="1"/>
</dbReference>
<keyword evidence="1" id="KW-0479">Metal-binding</keyword>
<dbReference type="GO" id="GO:0008270">
    <property type="term" value="F:zinc ion binding"/>
    <property type="evidence" value="ECO:0007669"/>
    <property type="project" value="UniProtKB-KW"/>
</dbReference>
<gene>
    <name evidence="8 9" type="primary">LOC108253582</name>
</gene>
<dbReference type="Pfam" id="PF00628">
    <property type="entry name" value="PHD"/>
    <property type="match status" value="1"/>
</dbReference>
<dbReference type="STRING" id="121845.A0A1S4EMA8"/>
<organism evidence="7 8">
    <name type="scientific">Diaphorina citri</name>
    <name type="common">Asian citrus psyllid</name>
    <dbReference type="NCBI Taxonomy" id="121845"/>
    <lineage>
        <taxon>Eukaryota</taxon>
        <taxon>Metazoa</taxon>
        <taxon>Ecdysozoa</taxon>
        <taxon>Arthropoda</taxon>
        <taxon>Hexapoda</taxon>
        <taxon>Insecta</taxon>
        <taxon>Pterygota</taxon>
        <taxon>Neoptera</taxon>
        <taxon>Paraneoptera</taxon>
        <taxon>Hemiptera</taxon>
        <taxon>Sternorrhyncha</taxon>
        <taxon>Psylloidea</taxon>
        <taxon>Psyllidae</taxon>
        <taxon>Diaphorininae</taxon>
        <taxon>Diaphorina</taxon>
    </lineage>
</organism>
<dbReference type="PROSITE" id="PS01359">
    <property type="entry name" value="ZF_PHD_1"/>
    <property type="match status" value="1"/>
</dbReference>
<sequence>MIDTISRNIAMIKSIPNPNSNSESTTHCFITTSQASAPVASSVPPRVSQPRPVPVKKEEAPPAACATCAEPGVPTAMVKCDECLKSFHFGCLDPPVKKSPKVRGYSWHCADCDPTESDSS</sequence>
<keyword evidence="2 4" id="KW-0863">Zinc-finger</keyword>
<evidence type="ECO:0000256" key="5">
    <source>
        <dbReference type="SAM" id="MobiDB-lite"/>
    </source>
</evidence>
<keyword evidence="7" id="KW-1185">Reference proteome</keyword>
<reference evidence="8 9" key="1">
    <citation type="submission" date="2025-04" db="UniProtKB">
        <authorList>
            <consortium name="RefSeq"/>
        </authorList>
    </citation>
    <scope>IDENTIFICATION</scope>
</reference>
<feature type="compositionally biased region" description="Low complexity" evidence="5">
    <location>
        <begin position="36"/>
        <end position="50"/>
    </location>
</feature>
<evidence type="ECO:0000313" key="8">
    <source>
        <dbReference type="RefSeq" id="XP_017303304.1"/>
    </source>
</evidence>
<feature type="domain" description="PHD-type" evidence="6">
    <location>
        <begin position="62"/>
        <end position="115"/>
    </location>
</feature>
<dbReference type="RefSeq" id="XP_026686044.1">
    <property type="nucleotide sequence ID" value="XM_026830243.1"/>
</dbReference>
<dbReference type="SUPFAM" id="SSF57903">
    <property type="entry name" value="FYVE/PHD zinc finger"/>
    <property type="match status" value="1"/>
</dbReference>
<dbReference type="PaxDb" id="121845-A0A1S4EMA8"/>
<name>A0A1S4EMA8_DIACI</name>
<evidence type="ECO:0000313" key="9">
    <source>
        <dbReference type="RefSeq" id="XP_026686044.1"/>
    </source>
</evidence>
<dbReference type="InterPro" id="IPR019786">
    <property type="entry name" value="Zinc_finger_PHD-type_CS"/>
</dbReference>
<evidence type="ECO:0000256" key="3">
    <source>
        <dbReference type="ARBA" id="ARBA00022833"/>
    </source>
</evidence>
<evidence type="ECO:0000313" key="7">
    <source>
        <dbReference type="Proteomes" id="UP000079169"/>
    </source>
</evidence>
<dbReference type="Proteomes" id="UP000079169">
    <property type="component" value="Unplaced"/>
</dbReference>
<dbReference type="PROSITE" id="PS50016">
    <property type="entry name" value="ZF_PHD_2"/>
    <property type="match status" value="1"/>
</dbReference>
<dbReference type="AlphaFoldDB" id="A0A1S4EMA8"/>
<evidence type="ECO:0000256" key="4">
    <source>
        <dbReference type="PROSITE-ProRule" id="PRU00146"/>
    </source>
</evidence>
<accession>A0A1S4EMA8</accession>
<protein>
    <submittedName>
        <fullName evidence="8">PHD finger protein 10-like isoform X1</fullName>
    </submittedName>
    <submittedName>
        <fullName evidence="9">PHD finger protein 10-like isoform X2</fullName>
    </submittedName>
</protein>
<dbReference type="InterPro" id="IPR019787">
    <property type="entry name" value="Znf_PHD-finger"/>
</dbReference>
<dbReference type="InterPro" id="IPR011011">
    <property type="entry name" value="Znf_FYVE_PHD"/>
</dbReference>
<evidence type="ECO:0000259" key="6">
    <source>
        <dbReference type="PROSITE" id="PS50016"/>
    </source>
</evidence>
<dbReference type="GeneID" id="108253582"/>
<evidence type="ECO:0000256" key="1">
    <source>
        <dbReference type="ARBA" id="ARBA00022723"/>
    </source>
</evidence>
<evidence type="ECO:0000256" key="2">
    <source>
        <dbReference type="ARBA" id="ARBA00022771"/>
    </source>
</evidence>
<dbReference type="KEGG" id="dci:108253582"/>
<keyword evidence="3" id="KW-0862">Zinc</keyword>
<dbReference type="Gene3D" id="2.30.30.1150">
    <property type="match status" value="1"/>
</dbReference>
<proteinExistence type="predicted"/>